<comment type="caution">
    <text evidence="2">The sequence shown here is derived from an EMBL/GenBank/DDBJ whole genome shotgun (WGS) entry which is preliminary data.</text>
</comment>
<feature type="region of interest" description="Disordered" evidence="1">
    <location>
        <begin position="1"/>
        <end position="28"/>
    </location>
</feature>
<dbReference type="Proteomes" id="UP000663827">
    <property type="component" value="Unassembled WGS sequence"/>
</dbReference>
<dbReference type="AlphaFoldDB" id="A0A8H3HSR0"/>
<feature type="compositionally biased region" description="Polar residues" evidence="1">
    <location>
        <begin position="93"/>
        <end position="115"/>
    </location>
</feature>
<protein>
    <submittedName>
        <fullName evidence="2">Uncharacterized protein</fullName>
    </submittedName>
</protein>
<gene>
    <name evidence="2" type="ORF">RDB_LOCUS27195</name>
</gene>
<proteinExistence type="predicted"/>
<reference evidence="2" key="1">
    <citation type="submission" date="2021-01" db="EMBL/GenBank/DDBJ databases">
        <authorList>
            <person name="Kaushik A."/>
        </authorList>
    </citation>
    <scope>NUCLEOTIDE SEQUENCE</scope>
    <source>
        <strain evidence="2">AG5</strain>
    </source>
</reference>
<dbReference type="EMBL" id="CAJNJQ010000556">
    <property type="protein sequence ID" value="CAE7085490.1"/>
    <property type="molecule type" value="Genomic_DNA"/>
</dbReference>
<evidence type="ECO:0000256" key="1">
    <source>
        <dbReference type="SAM" id="MobiDB-lite"/>
    </source>
</evidence>
<feature type="region of interest" description="Disordered" evidence="1">
    <location>
        <begin position="93"/>
        <end position="165"/>
    </location>
</feature>
<evidence type="ECO:0000313" key="3">
    <source>
        <dbReference type="Proteomes" id="UP000663827"/>
    </source>
</evidence>
<organism evidence="2 3">
    <name type="scientific">Rhizoctonia solani</name>
    <dbReference type="NCBI Taxonomy" id="456999"/>
    <lineage>
        <taxon>Eukaryota</taxon>
        <taxon>Fungi</taxon>
        <taxon>Dikarya</taxon>
        <taxon>Basidiomycota</taxon>
        <taxon>Agaricomycotina</taxon>
        <taxon>Agaricomycetes</taxon>
        <taxon>Cantharellales</taxon>
        <taxon>Ceratobasidiaceae</taxon>
        <taxon>Rhizoctonia</taxon>
    </lineage>
</organism>
<feature type="compositionally biased region" description="Low complexity" evidence="1">
    <location>
        <begin position="128"/>
        <end position="138"/>
    </location>
</feature>
<feature type="compositionally biased region" description="Polar residues" evidence="1">
    <location>
        <begin position="13"/>
        <end position="28"/>
    </location>
</feature>
<feature type="region of interest" description="Disordered" evidence="1">
    <location>
        <begin position="375"/>
        <end position="428"/>
    </location>
</feature>
<sequence length="501" mass="55088">MSRGNLRPLSMVYDTTSQQHHSYPQPTPTHATVPHLVLPSVYESPLDKALCYSDCPPLPIQGRLTNSLYGSTSLPNYPPLRLNRNLSDQYCNSTRMESSRNNRSLSQGSWDSATAQPLVPMSTPLAHSSSQPSFSSVSNKEPGGAIGRTKSTKRPQGSSSKRPTADDFRNLVLCPRDREALLLYYVGTDARYTLAKNHAGMMVRASIKSDDIAIKMREAAEPLDSIDIFLGFLLDYQGIKQEQKGCLALRICIGALTALLGDFSQGNGTENFASDPQAAVVPKGYLARCKTFDQSLPGILVRLATKLEKSMNLYRHRRSPSSSLVAKFQEMSDTLDVWNQHLGDGTFAAPYRIAFDWLKNHPNQVDTRRRNQAYNEQASPSLSDTTRPSPTQCDSNFLSPMSGYAEASRGPNMSNMRATNADGPGQYEDSLFKPPTGVTFYGSTSMASSSPPFNPAIYRNTSFDENLGIPALTPDDFRALTHHEHPSSTGQYHTTGSGYSF</sequence>
<name>A0A8H3HSR0_9AGAM</name>
<accession>A0A8H3HSR0</accession>
<feature type="compositionally biased region" description="Polar residues" evidence="1">
    <location>
        <begin position="375"/>
        <end position="399"/>
    </location>
</feature>
<evidence type="ECO:0000313" key="2">
    <source>
        <dbReference type="EMBL" id="CAE7085490.1"/>
    </source>
</evidence>